<dbReference type="PRINTS" id="PR00036">
    <property type="entry name" value="HTHLACI"/>
</dbReference>
<dbReference type="EMBL" id="FNTV01000001">
    <property type="protein sequence ID" value="SEE76673.1"/>
    <property type="molecule type" value="Genomic_DNA"/>
</dbReference>
<dbReference type="Pfam" id="PF00356">
    <property type="entry name" value="LacI"/>
    <property type="match status" value="1"/>
</dbReference>
<dbReference type="PANTHER" id="PTHR30146:SF153">
    <property type="entry name" value="LACTOSE OPERON REPRESSOR"/>
    <property type="match status" value="1"/>
</dbReference>
<accession>A0A1H5LHX3</accession>
<evidence type="ECO:0000259" key="5">
    <source>
        <dbReference type="PROSITE" id="PS50932"/>
    </source>
</evidence>
<evidence type="ECO:0000313" key="6">
    <source>
        <dbReference type="EMBL" id="SEE76673.1"/>
    </source>
</evidence>
<dbReference type="GO" id="GO:0003700">
    <property type="term" value="F:DNA-binding transcription factor activity"/>
    <property type="evidence" value="ECO:0007669"/>
    <property type="project" value="TreeGrafter"/>
</dbReference>
<protein>
    <submittedName>
        <fullName evidence="6">Transcriptional regulator, LacI family</fullName>
    </submittedName>
</protein>
<feature type="region of interest" description="Disordered" evidence="4">
    <location>
        <begin position="321"/>
        <end position="340"/>
    </location>
</feature>
<dbReference type="Proteomes" id="UP000182725">
    <property type="component" value="Unassembled WGS sequence"/>
</dbReference>
<dbReference type="SUPFAM" id="SSF53822">
    <property type="entry name" value="Periplasmic binding protein-like I"/>
    <property type="match status" value="1"/>
</dbReference>
<keyword evidence="1" id="KW-0805">Transcription regulation</keyword>
<reference evidence="6 7" key="1">
    <citation type="submission" date="2016-10" db="EMBL/GenBank/DDBJ databases">
        <authorList>
            <person name="de Groot N.N."/>
        </authorList>
    </citation>
    <scope>NUCLEOTIDE SEQUENCE [LARGE SCALE GENOMIC DNA]</scope>
    <source>
        <strain evidence="6 7">DSM 22274</strain>
    </source>
</reference>
<sequence>MERDPVATIRDVAELAGVSPATVSRVVNGLVGYSDETRLRVEAAVKSLSYETDYFARGLKTRQTSVIGLLAPMVSDALTSQVMQGVEVEAQERGYAVMMGRTGAKSAYIASYLRTLRTYRAAGVILISAVITPETRQLLGPTVPIISVAISDKSGSPSVAIDDEQAAYDATRHLLRLGHRRIGLLAGNAASIYVAQPRKRGYERAMAEAGCTPVTATGTFFYESGAACVDELLRQEPGLTAFFAMSDEMGAAAINELQRRGFRVPEDVSVLGFDNTSTSLHVNPQLSTMAQPLEEMGRTAVKKLLRARDLGPKIMAHRLIERGSTAPIGSAGPTPPAPTS</sequence>
<dbReference type="Gene3D" id="1.10.260.40">
    <property type="entry name" value="lambda repressor-like DNA-binding domains"/>
    <property type="match status" value="1"/>
</dbReference>
<name>A0A1H5LHX3_9MICC</name>
<dbReference type="CDD" id="cd19975">
    <property type="entry name" value="PBP1_CcpA-like"/>
    <property type="match status" value="1"/>
</dbReference>
<dbReference type="PROSITE" id="PS00356">
    <property type="entry name" value="HTH_LACI_1"/>
    <property type="match status" value="1"/>
</dbReference>
<dbReference type="GO" id="GO:0000976">
    <property type="term" value="F:transcription cis-regulatory region binding"/>
    <property type="evidence" value="ECO:0007669"/>
    <property type="project" value="TreeGrafter"/>
</dbReference>
<dbReference type="Pfam" id="PF13377">
    <property type="entry name" value="Peripla_BP_3"/>
    <property type="match status" value="1"/>
</dbReference>
<dbReference type="PROSITE" id="PS50932">
    <property type="entry name" value="HTH_LACI_2"/>
    <property type="match status" value="1"/>
</dbReference>
<dbReference type="InterPro" id="IPR000843">
    <property type="entry name" value="HTH_LacI"/>
</dbReference>
<dbReference type="RefSeq" id="WP_083360755.1">
    <property type="nucleotide sequence ID" value="NZ_FNTV01000001.1"/>
</dbReference>
<gene>
    <name evidence="6" type="ORF">SAMN04489740_2471</name>
</gene>
<feature type="domain" description="HTH lacI-type" evidence="5">
    <location>
        <begin position="7"/>
        <end position="61"/>
    </location>
</feature>
<evidence type="ECO:0000256" key="2">
    <source>
        <dbReference type="ARBA" id="ARBA00023125"/>
    </source>
</evidence>
<dbReference type="Gene3D" id="3.40.50.2300">
    <property type="match status" value="2"/>
</dbReference>
<dbReference type="PANTHER" id="PTHR30146">
    <property type="entry name" value="LACI-RELATED TRANSCRIPTIONAL REPRESSOR"/>
    <property type="match status" value="1"/>
</dbReference>
<evidence type="ECO:0000256" key="4">
    <source>
        <dbReference type="SAM" id="MobiDB-lite"/>
    </source>
</evidence>
<dbReference type="SMART" id="SM00354">
    <property type="entry name" value="HTH_LACI"/>
    <property type="match status" value="1"/>
</dbReference>
<dbReference type="SUPFAM" id="SSF47413">
    <property type="entry name" value="lambda repressor-like DNA-binding domains"/>
    <property type="match status" value="1"/>
</dbReference>
<evidence type="ECO:0000256" key="3">
    <source>
        <dbReference type="ARBA" id="ARBA00023163"/>
    </source>
</evidence>
<organism evidence="6 7">
    <name type="scientific">Arthrobacter alpinus</name>
    <dbReference type="NCBI Taxonomy" id="656366"/>
    <lineage>
        <taxon>Bacteria</taxon>
        <taxon>Bacillati</taxon>
        <taxon>Actinomycetota</taxon>
        <taxon>Actinomycetes</taxon>
        <taxon>Micrococcales</taxon>
        <taxon>Micrococcaceae</taxon>
        <taxon>Arthrobacter</taxon>
    </lineage>
</organism>
<dbReference type="InterPro" id="IPR028082">
    <property type="entry name" value="Peripla_BP_I"/>
</dbReference>
<keyword evidence="3" id="KW-0804">Transcription</keyword>
<dbReference type="AlphaFoldDB" id="A0A1H5LHX3"/>
<dbReference type="InterPro" id="IPR046335">
    <property type="entry name" value="LacI/GalR-like_sensor"/>
</dbReference>
<evidence type="ECO:0000313" key="7">
    <source>
        <dbReference type="Proteomes" id="UP000182725"/>
    </source>
</evidence>
<evidence type="ECO:0000256" key="1">
    <source>
        <dbReference type="ARBA" id="ARBA00023015"/>
    </source>
</evidence>
<keyword evidence="2" id="KW-0238">DNA-binding</keyword>
<dbReference type="CDD" id="cd01392">
    <property type="entry name" value="HTH_LacI"/>
    <property type="match status" value="1"/>
</dbReference>
<dbReference type="InterPro" id="IPR010982">
    <property type="entry name" value="Lambda_DNA-bd_dom_sf"/>
</dbReference>
<proteinExistence type="predicted"/>